<dbReference type="EMBL" id="MHSL01000019">
    <property type="protein sequence ID" value="OHA43722.1"/>
    <property type="molecule type" value="Genomic_DNA"/>
</dbReference>
<keyword evidence="1" id="KW-0732">Signal</keyword>
<protein>
    <recommendedName>
        <fullName evidence="4">LamG-like jellyroll fold domain-containing protein</fullName>
    </recommendedName>
</protein>
<dbReference type="InterPro" id="IPR006558">
    <property type="entry name" value="LamG-like"/>
</dbReference>
<evidence type="ECO:0000256" key="3">
    <source>
        <dbReference type="SAM" id="Phobius"/>
    </source>
</evidence>
<gene>
    <name evidence="5" type="ORF">A3G03_02620</name>
</gene>
<dbReference type="Pfam" id="PF13385">
    <property type="entry name" value="Laminin_G_3"/>
    <property type="match status" value="2"/>
</dbReference>
<reference evidence="5 6" key="1">
    <citation type="journal article" date="2016" name="Nat. Commun.">
        <title>Thousands of microbial genomes shed light on interconnected biogeochemical processes in an aquifer system.</title>
        <authorList>
            <person name="Anantharaman K."/>
            <person name="Brown C.T."/>
            <person name="Hug L.A."/>
            <person name="Sharon I."/>
            <person name="Castelle C.J."/>
            <person name="Probst A.J."/>
            <person name="Thomas B.C."/>
            <person name="Singh A."/>
            <person name="Wilkins M.J."/>
            <person name="Karaoz U."/>
            <person name="Brodie E.L."/>
            <person name="Williams K.H."/>
            <person name="Hubbard S.S."/>
            <person name="Banfield J.F."/>
        </authorList>
    </citation>
    <scope>NUCLEOTIDE SEQUENCE [LARGE SCALE GENOMIC DNA]</scope>
</reference>
<organism evidence="5 6">
    <name type="scientific">Candidatus Taylorbacteria bacterium RIFCSPLOWO2_12_FULL_44_15c</name>
    <dbReference type="NCBI Taxonomy" id="1802333"/>
    <lineage>
        <taxon>Bacteria</taxon>
        <taxon>Candidatus Tayloriibacteriota</taxon>
    </lineage>
</organism>
<feature type="domain" description="LamG-like jellyroll fold" evidence="4">
    <location>
        <begin position="316"/>
        <end position="451"/>
    </location>
</feature>
<dbReference type="Proteomes" id="UP000176355">
    <property type="component" value="Unassembled WGS sequence"/>
</dbReference>
<dbReference type="STRING" id="1802333.A3G03_02620"/>
<name>A0A1G2P7X6_9BACT</name>
<dbReference type="GO" id="GO:0004930">
    <property type="term" value="F:G protein-coupled receptor activity"/>
    <property type="evidence" value="ECO:0007669"/>
    <property type="project" value="InterPro"/>
</dbReference>
<comment type="caution">
    <text evidence="5">The sequence shown here is derived from an EMBL/GenBank/DDBJ whole genome shotgun (WGS) entry which is preliminary data.</text>
</comment>
<dbReference type="AlphaFoldDB" id="A0A1G2P7X6"/>
<dbReference type="GO" id="GO:0005737">
    <property type="term" value="C:cytoplasm"/>
    <property type="evidence" value="ECO:0007669"/>
    <property type="project" value="TreeGrafter"/>
</dbReference>
<keyword evidence="2" id="KW-1015">Disulfide bond</keyword>
<dbReference type="GO" id="GO:0010855">
    <property type="term" value="F:adenylate cyclase inhibitor activity"/>
    <property type="evidence" value="ECO:0007669"/>
    <property type="project" value="TreeGrafter"/>
</dbReference>
<dbReference type="InterPro" id="IPR003477">
    <property type="entry name" value="PemK-like"/>
</dbReference>
<evidence type="ECO:0000259" key="4">
    <source>
        <dbReference type="SMART" id="SM00560"/>
    </source>
</evidence>
<evidence type="ECO:0000313" key="5">
    <source>
        <dbReference type="EMBL" id="OHA43722.1"/>
    </source>
</evidence>
<dbReference type="GO" id="GO:0003677">
    <property type="term" value="F:DNA binding"/>
    <property type="evidence" value="ECO:0007669"/>
    <property type="project" value="InterPro"/>
</dbReference>
<feature type="transmembrane region" description="Helical" evidence="3">
    <location>
        <begin position="201"/>
        <end position="225"/>
    </location>
</feature>
<evidence type="ECO:0000256" key="1">
    <source>
        <dbReference type="ARBA" id="ARBA00022729"/>
    </source>
</evidence>
<dbReference type="PANTHER" id="PTHR46682:SF1">
    <property type="entry name" value="ADHESION G-PROTEIN COUPLED RECEPTOR V1"/>
    <property type="match status" value="1"/>
</dbReference>
<accession>A0A1G2P7X6</accession>
<proteinExistence type="predicted"/>
<dbReference type="PANTHER" id="PTHR46682">
    <property type="entry name" value="ADHESION G-PROTEIN COUPLED RECEPTOR V1"/>
    <property type="match status" value="1"/>
</dbReference>
<dbReference type="Pfam" id="PF02452">
    <property type="entry name" value="PemK_toxin"/>
    <property type="match status" value="1"/>
</dbReference>
<evidence type="ECO:0000256" key="2">
    <source>
        <dbReference type="ARBA" id="ARBA00023157"/>
    </source>
</evidence>
<dbReference type="SUPFAM" id="SSF49899">
    <property type="entry name" value="Concanavalin A-like lectins/glucanases"/>
    <property type="match status" value="2"/>
</dbReference>
<keyword evidence="3" id="KW-0812">Transmembrane</keyword>
<keyword evidence="3" id="KW-0472">Membrane</keyword>
<dbReference type="Gene3D" id="2.60.120.200">
    <property type="match status" value="2"/>
</dbReference>
<dbReference type="InterPro" id="IPR013320">
    <property type="entry name" value="ConA-like_dom_sf"/>
</dbReference>
<dbReference type="InterPro" id="IPR026919">
    <property type="entry name" value="ADGRV1"/>
</dbReference>
<evidence type="ECO:0000313" key="6">
    <source>
        <dbReference type="Proteomes" id="UP000176355"/>
    </source>
</evidence>
<dbReference type="GO" id="GO:0001965">
    <property type="term" value="F:G-protein alpha-subunit binding"/>
    <property type="evidence" value="ECO:0007669"/>
    <property type="project" value="TreeGrafter"/>
</dbReference>
<feature type="domain" description="LamG-like jellyroll fold" evidence="4">
    <location>
        <begin position="545"/>
        <end position="695"/>
    </location>
</feature>
<dbReference type="SUPFAM" id="SSF50118">
    <property type="entry name" value="Cell growth inhibitor/plasmid maintenance toxic component"/>
    <property type="match status" value="1"/>
</dbReference>
<dbReference type="GO" id="GO:0016020">
    <property type="term" value="C:membrane"/>
    <property type="evidence" value="ECO:0007669"/>
    <property type="project" value="InterPro"/>
</dbReference>
<dbReference type="SMART" id="SM00560">
    <property type="entry name" value="LamGL"/>
    <property type="match status" value="2"/>
</dbReference>
<dbReference type="GO" id="GO:0071277">
    <property type="term" value="P:cellular response to calcium ion"/>
    <property type="evidence" value="ECO:0007669"/>
    <property type="project" value="TreeGrafter"/>
</dbReference>
<dbReference type="Gene3D" id="2.30.30.110">
    <property type="match status" value="1"/>
</dbReference>
<keyword evidence="3" id="KW-1133">Transmembrane helix</keyword>
<sequence>MEKDFDKWNEKKKRLDSLESSFDFHEREVWWCSIGVNVGSEQHSTSEDFGRPVLIIRRFSPNVFWGIPLTTKVNAKVPFRARIIIDSVSNDVLIQQLRAFDRRRLLRKVTMVSEEDFKKVIDCIEEVVKKTNPAFAGFSEAEATVAESIGKRKKKSSRYVDNKTNGPRLRGGLGGRMAVRGSVIVIKPSNMINSTDSQLKIAARASLSAALILGFIFPGVFSVFIPSEARAAATISKSLSRPINEIGLVGWWTFDGPKMLTNVADSSGQGNNGSLILGATGNTSTTTAPGKVGQALSFDGVDDYVSKTSFSGDTGSAGTVSFWVKLNALSGGSQVKGLLTASDAPLRFFLDVNDRWRIIVKDTLAANIADISPSGVPALGVWIHLVGTWDASIARFYKNGVVIDTDNTVTTTYATINGKTIYLGSDRLTANRYLNGSLDDVRIYNRALSAAEITRLYQIGATSKIAKTLPGRDSLTSGLVGWWTMDGPDTLTNIADKSGQGNTGSLIHGGSGTTTAPGKLGQALNFDGSDDAINVGSPAVLDDLGPMTIALWANADGYGEGGQGYFITKTFNCCSVTEGWVLQAVGGYTNVYFTVDYVTTDLFLYSANGTFPSSDLGKWVHWVVTWDGTSSASGVRFYKNGVEISKGSTTDGAGARVSDATRNLFIGSDASGSALRSFDGRMDDVRVYNRALSATEVLQLYNLGR</sequence>
<dbReference type="InterPro" id="IPR011067">
    <property type="entry name" value="Plasmid_toxin/cell-grow_inhib"/>
</dbReference>